<gene>
    <name evidence="1" type="ORF">NUW58_g2271</name>
</gene>
<accession>A0ACC1PGF0</accession>
<evidence type="ECO:0000313" key="2">
    <source>
        <dbReference type="Proteomes" id="UP001143856"/>
    </source>
</evidence>
<dbReference type="Proteomes" id="UP001143856">
    <property type="component" value="Unassembled WGS sequence"/>
</dbReference>
<evidence type="ECO:0000313" key="1">
    <source>
        <dbReference type="EMBL" id="KAJ2992138.1"/>
    </source>
</evidence>
<protein>
    <submittedName>
        <fullName evidence="1">Uncharacterized protein</fullName>
    </submittedName>
</protein>
<reference evidence="1" key="1">
    <citation type="submission" date="2022-10" db="EMBL/GenBank/DDBJ databases">
        <title>Genome Sequence of Xylaria curta.</title>
        <authorList>
            <person name="Buettner E."/>
        </authorList>
    </citation>
    <scope>NUCLEOTIDE SEQUENCE</scope>
    <source>
        <strain evidence="1">Babe10</strain>
    </source>
</reference>
<name>A0ACC1PGF0_9PEZI</name>
<proteinExistence type="predicted"/>
<dbReference type="EMBL" id="JAPDGR010000287">
    <property type="protein sequence ID" value="KAJ2992138.1"/>
    <property type="molecule type" value="Genomic_DNA"/>
</dbReference>
<keyword evidence="2" id="KW-1185">Reference proteome</keyword>
<comment type="caution">
    <text evidence="1">The sequence shown here is derived from an EMBL/GenBank/DDBJ whole genome shotgun (WGS) entry which is preliminary data.</text>
</comment>
<sequence length="1240" mass="139427">MASSTAPLGTEAVPCLLGRKERKDEAIRDFRKARDPHGYSSPFFLSRFLELKLPELPYDTHPGCSSHTLLLIPEQTYETEGTSFLSILCAECRYHFHLETDKAHTRDFEDTNHPSHMLIPFSTNSQYHKHKRGEAEFICAVPDCFYTIKITTIPPKLSTKQIIVLQDDQRIIRNLQYAQTDDPQRFSDMSPNGIAGSAIPILAKYVEDRLAKPSDEVLKIKKRNKKFSVLFGQDCDDLLRFLGFEEKSDEEGEECWYITAPEPVTVGSPHAAHSRRALLQDTLAELRTLFSGSATTPAWGKLIEAIPGYLPRHETIVFSPARPISEEDTILLGCLKDSSPMWFSWAALLLASLCPSRRDDFLDAGLRCIQERSEDASLSIIMYKSQFDQVPSVDNQVQAAFDFLGLTLEDGKDTHRILSKYRTMIENDTSDLFRAEASQQLEIISNHLGADLLGEVARGDSLTLTPTSNGRRMSIRSATRLLNVEADYNAQLIRDCAATAEQFVDREKVVEALEVLSDLKKQQGQHAEAQNLREAAEFIRATGNASSGQFYNSAGPEVTLTTDPANHTPTPPGLKNIGNTCYLNSLLQYFYNVKPIREMVLDYNQIQLELSDASVASRRTGGNGTQLTLEEAIVARQFVEELHRLFSELQTTMGAAASPSQKLANTALSSAKEILTSPSQNQPPPLPARPPLVPPSSPGKEVHTMNVAREPSTEYHIARTDSSRTLVDELNDTETEAHTKAENDTVTPLPTSHAMTPPLEDQIMVELVEDTTMEEVPPPLSLEEKFSQISQRLEQSDRSGTSQQDVEEIIGNILEHLMRAIRPDGPMGGRPNLQADKITELFFTTIVNRTIKTKTEDAALTSTSPIDEDILNEEVVPERWITAFPHPDKTQKMKNNLYEALDRYFSYELLSGSSLARYTTIRALPPIVHICIQRSDASGVKNKNPVIIPEDLYLDRYMEAAAGSDLWNTRRRVWALKERIKELESRKFDLVENVFRAPVPHASHTYAPTYTEKAQYPEDDVTIDWNSELWRDLLPLHKRGVEAAQLNPATGLESAKRTWASHDSVAEDFNFSKILWETGQRVDEADFREISDLKREEANAFSSMKQHKYCLHAMICHGGGMHAGHYWVWVRDFKNQVWYKYNDSLVTKDSRDSQQVIDELNNSGDPYYVAYVRDELKDDLVEVPQRAQSGEDDYTMNVAEELEIIDSIAIDTPPQPANSPVNAPVPEAVMEDAPTIELKA</sequence>
<organism evidence="1 2">
    <name type="scientific">Xylaria curta</name>
    <dbReference type="NCBI Taxonomy" id="42375"/>
    <lineage>
        <taxon>Eukaryota</taxon>
        <taxon>Fungi</taxon>
        <taxon>Dikarya</taxon>
        <taxon>Ascomycota</taxon>
        <taxon>Pezizomycotina</taxon>
        <taxon>Sordariomycetes</taxon>
        <taxon>Xylariomycetidae</taxon>
        <taxon>Xylariales</taxon>
        <taxon>Xylariaceae</taxon>
        <taxon>Xylaria</taxon>
    </lineage>
</organism>